<dbReference type="PANTHER" id="PTHR10127:SF899">
    <property type="entry name" value="ASTACIN-LIKE METALLOENDOPEPTIDASE-RELATED"/>
    <property type="match status" value="1"/>
</dbReference>
<feature type="chain" id="PRO_5044966016" description="Metalloendopeptidase" evidence="2">
    <location>
        <begin position="24"/>
        <end position="425"/>
    </location>
</feature>
<comment type="caution">
    <text evidence="1">Lacks conserved residue(s) required for the propagation of feature annotation.</text>
</comment>
<feature type="binding site" evidence="1">
    <location>
        <position position="149"/>
    </location>
    <ligand>
        <name>Zn(2+)</name>
        <dbReference type="ChEBI" id="CHEBI:29105"/>
        <note>catalytic</note>
    </ligand>
</feature>
<comment type="caution">
    <text evidence="5">The sequence shown here is derived from an EMBL/GenBank/DDBJ whole genome shotgun (WGS) entry which is preliminary data.</text>
</comment>
<feature type="compositionally biased region" description="Basic residues" evidence="3">
    <location>
        <begin position="323"/>
        <end position="334"/>
    </location>
</feature>
<evidence type="ECO:0000256" key="3">
    <source>
        <dbReference type="SAM" id="MobiDB-lite"/>
    </source>
</evidence>
<dbReference type="EC" id="3.4.24.-" evidence="2"/>
<feature type="compositionally biased region" description="Low complexity" evidence="3">
    <location>
        <begin position="260"/>
        <end position="273"/>
    </location>
</feature>
<keyword evidence="6" id="KW-1185">Reference proteome</keyword>
<reference evidence="5 6" key="1">
    <citation type="submission" date="2024-08" db="EMBL/GenBank/DDBJ databases">
        <authorList>
            <person name="Cucini C."/>
            <person name="Frati F."/>
        </authorList>
    </citation>
    <scope>NUCLEOTIDE SEQUENCE [LARGE SCALE GENOMIC DNA]</scope>
</reference>
<feature type="active site" evidence="1">
    <location>
        <position position="150"/>
    </location>
</feature>
<dbReference type="SUPFAM" id="SSF55486">
    <property type="entry name" value="Metalloproteases ('zincins'), catalytic domain"/>
    <property type="match status" value="1"/>
</dbReference>
<keyword evidence="1 2" id="KW-0645">Protease</keyword>
<keyword evidence="2" id="KW-0732">Signal</keyword>
<accession>A0ABP1PRR6</accession>
<dbReference type="PRINTS" id="PR00480">
    <property type="entry name" value="ASTACIN"/>
</dbReference>
<organism evidence="5 6">
    <name type="scientific">Orchesella dallaii</name>
    <dbReference type="NCBI Taxonomy" id="48710"/>
    <lineage>
        <taxon>Eukaryota</taxon>
        <taxon>Metazoa</taxon>
        <taxon>Ecdysozoa</taxon>
        <taxon>Arthropoda</taxon>
        <taxon>Hexapoda</taxon>
        <taxon>Collembola</taxon>
        <taxon>Entomobryomorpha</taxon>
        <taxon>Entomobryoidea</taxon>
        <taxon>Orchesellidae</taxon>
        <taxon>Orchesellinae</taxon>
        <taxon>Orchesella</taxon>
    </lineage>
</organism>
<evidence type="ECO:0000259" key="4">
    <source>
        <dbReference type="PROSITE" id="PS51864"/>
    </source>
</evidence>
<feature type="region of interest" description="Disordered" evidence="3">
    <location>
        <begin position="260"/>
        <end position="425"/>
    </location>
</feature>
<keyword evidence="1 2" id="KW-0862">Zinc</keyword>
<dbReference type="InterPro" id="IPR001506">
    <property type="entry name" value="Peptidase_M12A"/>
</dbReference>
<evidence type="ECO:0000313" key="5">
    <source>
        <dbReference type="EMBL" id="CAL8074774.1"/>
    </source>
</evidence>
<keyword evidence="1 2" id="KW-0482">Metalloprotease</keyword>
<feature type="domain" description="Peptidase M12A" evidence="4">
    <location>
        <begin position="46"/>
        <end position="250"/>
    </location>
</feature>
<dbReference type="InterPro" id="IPR006026">
    <property type="entry name" value="Peptidase_Metallo"/>
</dbReference>
<feature type="compositionally biased region" description="Acidic residues" evidence="3">
    <location>
        <begin position="294"/>
        <end position="312"/>
    </location>
</feature>
<evidence type="ECO:0000256" key="1">
    <source>
        <dbReference type="PROSITE-ProRule" id="PRU01211"/>
    </source>
</evidence>
<dbReference type="Gene3D" id="3.40.390.10">
    <property type="entry name" value="Collagenase (Catalytic Domain)"/>
    <property type="match status" value="1"/>
</dbReference>
<name>A0ABP1PRR6_9HEXA</name>
<dbReference type="InterPro" id="IPR034035">
    <property type="entry name" value="Astacin-like_dom"/>
</dbReference>
<keyword evidence="1 2" id="KW-0479">Metal-binding</keyword>
<protein>
    <recommendedName>
        <fullName evidence="2">Metalloendopeptidase</fullName>
        <ecNumber evidence="2">3.4.24.-</ecNumber>
    </recommendedName>
</protein>
<proteinExistence type="predicted"/>
<dbReference type="SMART" id="SM00235">
    <property type="entry name" value="ZnMc"/>
    <property type="match status" value="1"/>
</dbReference>
<feature type="binding site" evidence="1">
    <location>
        <position position="159"/>
    </location>
    <ligand>
        <name>Zn(2+)</name>
        <dbReference type="ChEBI" id="CHEBI:29105"/>
        <note>catalytic</note>
    </ligand>
</feature>
<evidence type="ECO:0000256" key="2">
    <source>
        <dbReference type="RuleBase" id="RU361183"/>
    </source>
</evidence>
<gene>
    <name evidence="5" type="ORF">ODALV1_LOCUS2988</name>
</gene>
<keyword evidence="1 2" id="KW-0378">Hydrolase</keyword>
<sequence>MSKLKFALTLLFIFEFFLAPALGDGPTCSQMGSGPDDMIMESPGGGGMAMNPKYQWDKRGHVVRVPIVLDHAYSYRERGVIFGGLQEIASKTCVKFAVHKDSHALHGHDHVHISKTKSKGCWSYVGRVGNGKQDLSLPIGCINHRTVVHEVMHALGFSHEHVRHDRDNYVEIMWGNIQRGRERNFQKKHGRADPFGPYDYESIMHYERNAFSTNGHADTIRPLRGSAPIGKGRHMSHWDVVKINRMYKCGGGGGGGGGYNSPFFGGSSGNPEGSDTDEDTSFDQGPIGSRPIDEESEDDEENDVFSGIDDDPAFAGLLSGGPKRPRGSRGHPRARGPPSFSRRPYGPPPPPGAGAPPIPGPDFDDAPKGAGPLSGPGSSFPDNPFAKIPLNPFSPRSGLPAGEGADEAPPEYYLNPQENKDYFSY</sequence>
<dbReference type="InterPro" id="IPR024079">
    <property type="entry name" value="MetalloPept_cat_dom_sf"/>
</dbReference>
<dbReference type="CDD" id="cd04280">
    <property type="entry name" value="ZnMc_astacin_like"/>
    <property type="match status" value="1"/>
</dbReference>
<evidence type="ECO:0000313" key="6">
    <source>
        <dbReference type="Proteomes" id="UP001642540"/>
    </source>
</evidence>
<dbReference type="PROSITE" id="PS51864">
    <property type="entry name" value="ASTACIN"/>
    <property type="match status" value="1"/>
</dbReference>
<feature type="compositionally biased region" description="Pro residues" evidence="3">
    <location>
        <begin position="345"/>
        <end position="360"/>
    </location>
</feature>
<dbReference type="PANTHER" id="PTHR10127">
    <property type="entry name" value="DISCOIDIN, CUB, EGF, LAMININ , AND ZINC METALLOPROTEASE DOMAIN CONTAINING"/>
    <property type="match status" value="1"/>
</dbReference>
<dbReference type="Pfam" id="PF01400">
    <property type="entry name" value="Astacin"/>
    <property type="match status" value="1"/>
</dbReference>
<feature type="binding site" evidence="1">
    <location>
        <position position="153"/>
    </location>
    <ligand>
        <name>Zn(2+)</name>
        <dbReference type="ChEBI" id="CHEBI:29105"/>
        <note>catalytic</note>
    </ligand>
</feature>
<dbReference type="Proteomes" id="UP001642540">
    <property type="component" value="Unassembled WGS sequence"/>
</dbReference>
<comment type="cofactor">
    <cofactor evidence="1 2">
        <name>Zn(2+)</name>
        <dbReference type="ChEBI" id="CHEBI:29105"/>
    </cofactor>
    <text evidence="1 2">Binds 1 zinc ion per subunit.</text>
</comment>
<feature type="signal peptide" evidence="2">
    <location>
        <begin position="1"/>
        <end position="23"/>
    </location>
</feature>
<dbReference type="EMBL" id="CAXLJM020000007">
    <property type="protein sequence ID" value="CAL8074774.1"/>
    <property type="molecule type" value="Genomic_DNA"/>
</dbReference>